<sequence>MNASINMNSFQSKIAALRERYAEQTSEKIDFIVSTWSRYCETPNRDDFEVLLMEVHRISGTAKTYGFPRLGEMACDLEKLLIDEGVANPSAKALSIIDQLKDYSADEDEGFEA</sequence>
<evidence type="ECO:0000313" key="6">
    <source>
        <dbReference type="Proteomes" id="UP000664405"/>
    </source>
</evidence>
<dbReference type="AlphaFoldDB" id="A0A8I1M6A3"/>
<dbReference type="EMBL" id="JAEKJW010000001">
    <property type="protein sequence ID" value="MBN8196078.1"/>
    <property type="molecule type" value="Genomic_DNA"/>
</dbReference>
<dbReference type="RefSeq" id="WP_068518774.1">
    <property type="nucleotide sequence ID" value="NZ_JAEKJW010000001.1"/>
</dbReference>
<protein>
    <submittedName>
        <fullName evidence="3">Hpt domain-containing protein</fullName>
    </submittedName>
</protein>
<keyword evidence="1" id="KW-0902">Two-component regulatory system</keyword>
<feature type="domain" description="HPt" evidence="2">
    <location>
        <begin position="19"/>
        <end position="101"/>
    </location>
</feature>
<dbReference type="GO" id="GO:0004672">
    <property type="term" value="F:protein kinase activity"/>
    <property type="evidence" value="ECO:0007669"/>
    <property type="project" value="UniProtKB-ARBA"/>
</dbReference>
<evidence type="ECO:0000313" key="5">
    <source>
        <dbReference type="Proteomes" id="UP000233365"/>
    </source>
</evidence>
<dbReference type="Pfam" id="PF01627">
    <property type="entry name" value="Hpt"/>
    <property type="match status" value="1"/>
</dbReference>
<dbReference type="InterPro" id="IPR008207">
    <property type="entry name" value="Sig_transdc_His_kin_Hpt_dom"/>
</dbReference>
<dbReference type="EMBL" id="PGTS01000001">
    <property type="protein sequence ID" value="PKR52501.1"/>
    <property type="molecule type" value="Genomic_DNA"/>
</dbReference>
<evidence type="ECO:0000313" key="3">
    <source>
        <dbReference type="EMBL" id="MBN8196078.1"/>
    </source>
</evidence>
<dbReference type="SUPFAM" id="SSF47226">
    <property type="entry name" value="Histidine-containing phosphotransfer domain, HPT domain"/>
    <property type="match status" value="1"/>
</dbReference>
<keyword evidence="5" id="KW-1185">Reference proteome</keyword>
<comment type="caution">
    <text evidence="3">The sequence shown here is derived from an EMBL/GenBank/DDBJ whole genome shotgun (WGS) entry which is preliminary data.</text>
</comment>
<dbReference type="Proteomes" id="UP000233365">
    <property type="component" value="Unassembled WGS sequence"/>
</dbReference>
<gene>
    <name evidence="4" type="ORF">CU041_02600</name>
    <name evidence="3" type="ORF">JF547_06310</name>
</gene>
<evidence type="ECO:0000313" key="4">
    <source>
        <dbReference type="EMBL" id="PKR52501.1"/>
    </source>
</evidence>
<dbReference type="Gene3D" id="1.20.120.160">
    <property type="entry name" value="HPT domain"/>
    <property type="match status" value="1"/>
</dbReference>
<dbReference type="Proteomes" id="UP000664405">
    <property type="component" value="Unassembled WGS sequence"/>
</dbReference>
<name>A0A8I1M6A3_9PROT</name>
<dbReference type="InterPro" id="IPR036641">
    <property type="entry name" value="HPT_dom_sf"/>
</dbReference>
<proteinExistence type="predicted"/>
<dbReference type="GO" id="GO:0000160">
    <property type="term" value="P:phosphorelay signal transduction system"/>
    <property type="evidence" value="ECO:0007669"/>
    <property type="project" value="UniProtKB-KW"/>
</dbReference>
<organism evidence="3 6">
    <name type="scientific">Thalassospira povalilytica</name>
    <dbReference type="NCBI Taxonomy" id="732237"/>
    <lineage>
        <taxon>Bacteria</taxon>
        <taxon>Pseudomonadati</taxon>
        <taxon>Pseudomonadota</taxon>
        <taxon>Alphaproteobacteria</taxon>
        <taxon>Rhodospirillales</taxon>
        <taxon>Thalassospiraceae</taxon>
        <taxon>Thalassospira</taxon>
    </lineage>
</organism>
<accession>A0A8I1M6A3</accession>
<reference evidence="3" key="2">
    <citation type="submission" date="2020-12" db="EMBL/GenBank/DDBJ databases">
        <title>Oil enriched cultivation method for isolating marine PHA-producing bacteria.</title>
        <authorList>
            <person name="Zheng W."/>
            <person name="Yu S."/>
            <person name="Huang Y."/>
        </authorList>
    </citation>
    <scope>NUCLEOTIDE SEQUENCE</scope>
    <source>
        <strain evidence="3">SY-2-3</strain>
    </source>
</reference>
<evidence type="ECO:0000259" key="2">
    <source>
        <dbReference type="Pfam" id="PF01627"/>
    </source>
</evidence>
<reference evidence="4 5" key="1">
    <citation type="submission" date="2017-11" db="EMBL/GenBank/DDBJ databases">
        <title>Biodiversity and function of Thalassospira species in the particle-attached aromatic-hydrocarbon-degrading consortia from the surface seawater of the China South Sea.</title>
        <authorList>
            <person name="Dong C."/>
            <person name="Liu R."/>
            <person name="Shao Z."/>
        </authorList>
    </citation>
    <scope>NUCLEOTIDE SEQUENCE [LARGE SCALE GENOMIC DNA]</scope>
    <source>
        <strain evidence="4 5">139Z-12</strain>
    </source>
</reference>
<evidence type="ECO:0000256" key="1">
    <source>
        <dbReference type="ARBA" id="ARBA00023012"/>
    </source>
</evidence>